<comment type="caution">
    <text evidence="1">The sequence shown here is derived from an EMBL/GenBank/DDBJ whole genome shotgun (WGS) entry which is preliminary data.</text>
</comment>
<reference evidence="1 2" key="1">
    <citation type="journal article" date="2020" name="Genome Biol. Evol.">
        <title>Comparative genomics of strictly vertically transmitted, feminizing microsporidia endosymbionts of amphipod crustaceans.</title>
        <authorList>
            <person name="Cormier A."/>
            <person name="Chebbi M.A."/>
            <person name="Giraud I."/>
            <person name="Wattier R."/>
            <person name="Teixeira M."/>
            <person name="Gilbert C."/>
            <person name="Rigaud T."/>
            <person name="Cordaux R."/>
        </authorList>
    </citation>
    <scope>NUCLEOTIDE SEQUENCE [LARGE SCALE GENOMIC DNA]</scope>
    <source>
        <strain evidence="1 2">Ou3-Ou53</strain>
    </source>
</reference>
<keyword evidence="2" id="KW-1185">Reference proteome</keyword>
<evidence type="ECO:0000313" key="2">
    <source>
        <dbReference type="Proteomes" id="UP000740883"/>
    </source>
</evidence>
<protein>
    <submittedName>
        <fullName evidence="1">Uncharacterized protein</fullName>
    </submittedName>
</protein>
<dbReference type="EMBL" id="SBJO01000138">
    <property type="protein sequence ID" value="KAF9762739.1"/>
    <property type="molecule type" value="Genomic_DNA"/>
</dbReference>
<name>A0A9P6GYS2_9MICR</name>
<organism evidence="1 2">
    <name type="scientific">Nosema granulosis</name>
    <dbReference type="NCBI Taxonomy" id="83296"/>
    <lineage>
        <taxon>Eukaryota</taxon>
        <taxon>Fungi</taxon>
        <taxon>Fungi incertae sedis</taxon>
        <taxon>Microsporidia</taxon>
        <taxon>Nosematidae</taxon>
        <taxon>Nosema</taxon>
    </lineage>
</organism>
<dbReference type="Proteomes" id="UP000740883">
    <property type="component" value="Unassembled WGS sequence"/>
</dbReference>
<evidence type="ECO:0000313" key="1">
    <source>
        <dbReference type="EMBL" id="KAF9762739.1"/>
    </source>
</evidence>
<proteinExistence type="predicted"/>
<gene>
    <name evidence="1" type="ORF">NGRA_1786</name>
</gene>
<dbReference type="AlphaFoldDB" id="A0A9P6GYS2"/>
<accession>A0A9P6GYS2</accession>
<sequence length="300" mass="34033">MENSKRIQRRNKRNQTQVIDYKSLIQANKEAIGEAKTDLKAIEHPHEMVRDQTQPVNSTVDIQHITSLVGNETVSIAVTNRIPTQSIEVVENQSERLFAFSKTLDFFKNLEKANSKKPQQTENKSNKSLIEPSKEKDVDVIIVANVVINSSVVKQRSVNKSQISLIKCNLEKDATSNIIACVGIDRSLEEQKVNTLIRNPPEEKDADLTVIASDYIECPIEELINIPQPNTTEENILPSSPNNLQVNTETSTNMYNQFTNSSHSSDTVDEINRNDNNVLLEDRMFVFSETLNMWKSKTYK</sequence>